<dbReference type="Proteomes" id="UP000236726">
    <property type="component" value="Unassembled WGS sequence"/>
</dbReference>
<dbReference type="InterPro" id="IPR003494">
    <property type="entry name" value="SHS2_FtsA"/>
</dbReference>
<gene>
    <name evidence="3" type="ORF">SAMN05216537_101176</name>
</gene>
<dbReference type="InterPro" id="IPR050696">
    <property type="entry name" value="FtsA/MreB"/>
</dbReference>
<keyword evidence="3" id="KW-0132">Cell division</keyword>
<dbReference type="RefSeq" id="WP_103952037.1">
    <property type="nucleotide sequence ID" value="NZ_FNUL01000001.1"/>
</dbReference>
<reference evidence="3 4" key="1">
    <citation type="submission" date="2016-10" db="EMBL/GenBank/DDBJ databases">
        <authorList>
            <person name="de Groot N.N."/>
        </authorList>
    </citation>
    <scope>NUCLEOTIDE SEQUENCE [LARGE SCALE GENOMIC DNA]</scope>
    <source>
        <strain evidence="3 4">D15d</strain>
    </source>
</reference>
<dbReference type="SMART" id="SM00842">
    <property type="entry name" value="FtsA"/>
    <property type="match status" value="1"/>
</dbReference>
<evidence type="ECO:0000313" key="3">
    <source>
        <dbReference type="EMBL" id="SEF39686.1"/>
    </source>
</evidence>
<dbReference type="Gene3D" id="3.30.420.40">
    <property type="match status" value="2"/>
</dbReference>
<dbReference type="Pfam" id="PF14450">
    <property type="entry name" value="FtsA"/>
    <property type="match status" value="1"/>
</dbReference>
<name>A0A1H5RMU0_9FIRM</name>
<dbReference type="CDD" id="cd24004">
    <property type="entry name" value="ASKHA_NBD_PilM-like"/>
    <property type="match status" value="1"/>
</dbReference>
<accession>A0A1H5RMU0</accession>
<dbReference type="SUPFAM" id="SSF53067">
    <property type="entry name" value="Actin-like ATPase domain"/>
    <property type="match status" value="2"/>
</dbReference>
<organism evidence="3 4">
    <name type="scientific">Lachnospira multipara</name>
    <dbReference type="NCBI Taxonomy" id="28051"/>
    <lineage>
        <taxon>Bacteria</taxon>
        <taxon>Bacillati</taxon>
        <taxon>Bacillota</taxon>
        <taxon>Clostridia</taxon>
        <taxon>Lachnospirales</taxon>
        <taxon>Lachnospiraceae</taxon>
        <taxon>Lachnospira</taxon>
    </lineage>
</organism>
<keyword evidence="4" id="KW-1185">Reference proteome</keyword>
<keyword evidence="3" id="KW-0131">Cell cycle</keyword>
<feature type="coiled-coil region" evidence="1">
    <location>
        <begin position="607"/>
        <end position="639"/>
    </location>
</feature>
<dbReference type="AlphaFoldDB" id="A0A1H5RMU0"/>
<feature type="domain" description="SHS2" evidence="2">
    <location>
        <begin position="11"/>
        <end position="206"/>
    </location>
</feature>
<keyword evidence="1" id="KW-0175">Coiled coil</keyword>
<dbReference type="PANTHER" id="PTHR32432">
    <property type="entry name" value="CELL DIVISION PROTEIN FTSA-RELATED"/>
    <property type="match status" value="1"/>
</dbReference>
<proteinExistence type="predicted"/>
<dbReference type="GO" id="GO:0051301">
    <property type="term" value="P:cell division"/>
    <property type="evidence" value="ECO:0007669"/>
    <property type="project" value="UniProtKB-KW"/>
</dbReference>
<dbReference type="EMBL" id="FNUL01000001">
    <property type="protein sequence ID" value="SEF39686.1"/>
    <property type="molecule type" value="Genomic_DNA"/>
</dbReference>
<evidence type="ECO:0000313" key="4">
    <source>
        <dbReference type="Proteomes" id="UP000236726"/>
    </source>
</evidence>
<evidence type="ECO:0000259" key="2">
    <source>
        <dbReference type="SMART" id="SM00842"/>
    </source>
</evidence>
<dbReference type="PANTHER" id="PTHR32432:SF3">
    <property type="entry name" value="ETHANOLAMINE UTILIZATION PROTEIN EUTJ"/>
    <property type="match status" value="1"/>
</dbReference>
<dbReference type="STRING" id="1410661.GCA_000702205_00278"/>
<protein>
    <submittedName>
        <fullName evidence="3">Cell division protein FtsA</fullName>
    </submittedName>
</protein>
<sequence length="786" mass="86725">METRIGLDSLVFGLDIGTRNVVGVVGCVENDIFKVVAMSEREHESRSMLDGQIHDIYKVGEKILEVKNDLEAQLDTKLKDVCIAAAGRVLKTINTKGIMEFDEETRITKDHVFSMELQAIENAHKKVNEEDAEAKFFCVGHSAVRYLLNGFEISNLEGHKAKKIEVDLIATFLPEEVVDSLYMAVEHADLKVASLTLEPIAAINIAVPENFRLLNLGLVDVGAGTSDICLTKDGSIIAFGMIPVAGDEITEAIARHYLVDFKTAEQIKMIASSKPKGQVKFKDVMGIEQKINVSDINKVASEPIGEMAKETASRIKELNGGKSCNAVFVVGGGGKMSGYTQTLAKELGLPKERVAVRGADVLESVDFSAVSFQKDSLYVTPIGICTNFYNQKNNFVFVSVNESRVKLYDNNHLTISDALVQIGYSNSDVFPKRGKALSFSINGVQRQVKGKSGEGAIIKLNGKPANLNSKIGQNAKIEIKNSTAGEDANLTLNKLEELSSPVKLTLNGELLELPKIVYVNGETKPEDYDILEGDHLRVENYYTVKQLCDCLGMKALDNEIFVNGEEANPITKIYSGDSITASSYIKSNENASNPDNKYLTLTNGLEVENYEEDIEELEKAKERGRKKAMLEEEKKLKEEAKKSIDLKNIDESSIGKMSASFTKKNKISNDKFMNEIIKSNTFSENIAKPGNQEELAQVAADVVVVEKKSEIPNKITKGITIFVNNEPVKLSGKSDYILVDLFQFYEFDLSKPKGVVVLKQNGNKGEYTAPLKEGDKIDLYWEDITQ</sequence>
<evidence type="ECO:0000256" key="1">
    <source>
        <dbReference type="SAM" id="Coils"/>
    </source>
</evidence>
<dbReference type="InterPro" id="IPR043129">
    <property type="entry name" value="ATPase_NBD"/>
</dbReference>